<organism evidence="2 3">
    <name type="scientific">Tetranychus urticae</name>
    <name type="common">Two-spotted spider mite</name>
    <dbReference type="NCBI Taxonomy" id="32264"/>
    <lineage>
        <taxon>Eukaryota</taxon>
        <taxon>Metazoa</taxon>
        <taxon>Ecdysozoa</taxon>
        <taxon>Arthropoda</taxon>
        <taxon>Chelicerata</taxon>
        <taxon>Arachnida</taxon>
        <taxon>Acari</taxon>
        <taxon>Acariformes</taxon>
        <taxon>Trombidiformes</taxon>
        <taxon>Prostigmata</taxon>
        <taxon>Eleutherengona</taxon>
        <taxon>Raphignathae</taxon>
        <taxon>Tetranychoidea</taxon>
        <taxon>Tetranychidae</taxon>
        <taxon>Tetranychus</taxon>
    </lineage>
</organism>
<dbReference type="AlphaFoldDB" id="A0A158P5F6"/>
<dbReference type="InterPro" id="IPR036157">
    <property type="entry name" value="dUTPase-like_sf"/>
</dbReference>
<dbReference type="EnsemblMetazoa" id="tetur26g02893.1">
    <property type="protein sequence ID" value="tetur26g02893.1"/>
    <property type="gene ID" value="tetur26g02893"/>
</dbReference>
<dbReference type="Pfam" id="PF00692">
    <property type="entry name" value="dUTPase"/>
    <property type="match status" value="1"/>
</dbReference>
<dbReference type="Gene3D" id="2.70.40.10">
    <property type="match status" value="1"/>
</dbReference>
<dbReference type="InterPro" id="IPR029054">
    <property type="entry name" value="dUTPase-like"/>
</dbReference>
<feature type="domain" description="dUTPase-like" evidence="1">
    <location>
        <begin position="18"/>
        <end position="110"/>
    </location>
</feature>
<dbReference type="STRING" id="32264.A0A158P5F6"/>
<dbReference type="Proteomes" id="UP000015104">
    <property type="component" value="Unassembled WGS sequence"/>
</dbReference>
<proteinExistence type="predicted"/>
<protein>
    <recommendedName>
        <fullName evidence="1">dUTPase-like domain-containing protein</fullName>
    </recommendedName>
</protein>
<accession>A0A158P5F6</accession>
<keyword evidence="3" id="KW-1185">Reference proteome</keyword>
<evidence type="ECO:0000313" key="2">
    <source>
        <dbReference type="EnsemblMetazoa" id="tetur26g02893.1"/>
    </source>
</evidence>
<dbReference type="SUPFAM" id="SSF51283">
    <property type="entry name" value="dUTPase-like"/>
    <property type="match status" value="1"/>
</dbReference>
<dbReference type="EnsemblMetazoa" id="tetur28g02771.1">
    <property type="protein sequence ID" value="tetur28g02771.1"/>
    <property type="gene ID" value="tetur28g02771"/>
</dbReference>
<reference evidence="3" key="1">
    <citation type="submission" date="2011-08" db="EMBL/GenBank/DDBJ databases">
        <authorList>
            <person name="Rombauts S."/>
        </authorList>
    </citation>
    <scope>NUCLEOTIDE SEQUENCE</scope>
    <source>
        <strain evidence="3">London</strain>
    </source>
</reference>
<dbReference type="EMBL" id="CAEY01000737">
    <property type="status" value="NOT_ANNOTATED_CDS"/>
    <property type="molecule type" value="Genomic_DNA"/>
</dbReference>
<evidence type="ECO:0000259" key="1">
    <source>
        <dbReference type="Pfam" id="PF00692"/>
    </source>
</evidence>
<name>A0A158P5F6_TETUR</name>
<dbReference type="EMBL" id="CAEY01000699">
    <property type="status" value="NOT_ANNOTATED_CDS"/>
    <property type="molecule type" value="Genomic_DNA"/>
</dbReference>
<reference evidence="2" key="2">
    <citation type="submission" date="2016-04" db="UniProtKB">
        <authorList>
            <consortium name="EnsemblMetazoa"/>
        </authorList>
    </citation>
    <scope>IDENTIFICATION</scope>
</reference>
<evidence type="ECO:0000313" key="3">
    <source>
        <dbReference type="Proteomes" id="UP000015104"/>
    </source>
</evidence>
<sequence>MSFIYCKCSSTPSIIAQAKDKLGYIIYSTADVKLSPNQSAIIKTGIRLKPPQSTFVQCSASPNLLNRSVFVIAPVIKNTFDDEFIIILHNFNNSVVAINAYDELALITLCRAEVSTWTHLPILENFAD</sequence>